<gene>
    <name evidence="4" type="ORF">H9Q16_16000</name>
</gene>
<feature type="transmembrane region" description="Helical" evidence="2">
    <location>
        <begin position="270"/>
        <end position="293"/>
    </location>
</feature>
<comment type="caution">
    <text evidence="4">The sequence shown here is derived from an EMBL/GenBank/DDBJ whole genome shotgun (WGS) entry which is preliminary data.</text>
</comment>
<evidence type="ECO:0000256" key="2">
    <source>
        <dbReference type="SAM" id="Phobius"/>
    </source>
</evidence>
<evidence type="ECO:0000259" key="3">
    <source>
        <dbReference type="Pfam" id="PF00535"/>
    </source>
</evidence>
<evidence type="ECO:0000313" key="4">
    <source>
        <dbReference type="EMBL" id="MBD3665436.1"/>
    </source>
</evidence>
<keyword evidence="5" id="KW-1185">Reference proteome</keyword>
<dbReference type="Pfam" id="PF00535">
    <property type="entry name" value="Glycos_transf_2"/>
    <property type="match status" value="1"/>
</dbReference>
<dbReference type="SUPFAM" id="SSF53448">
    <property type="entry name" value="Nucleotide-diphospho-sugar transferases"/>
    <property type="match status" value="1"/>
</dbReference>
<feature type="region of interest" description="Disordered" evidence="1">
    <location>
        <begin position="315"/>
        <end position="337"/>
    </location>
</feature>
<dbReference type="PANTHER" id="PTHR48090">
    <property type="entry name" value="UNDECAPRENYL-PHOSPHATE 4-DEOXY-4-FORMAMIDO-L-ARABINOSE TRANSFERASE-RELATED"/>
    <property type="match status" value="1"/>
</dbReference>
<dbReference type="InterPro" id="IPR050256">
    <property type="entry name" value="Glycosyltransferase_2"/>
</dbReference>
<feature type="domain" description="Glycosyltransferase 2-like" evidence="3">
    <location>
        <begin position="8"/>
        <end position="168"/>
    </location>
</feature>
<name>A0A927D6S1_9RHOB</name>
<proteinExistence type="predicted"/>
<dbReference type="RefSeq" id="WP_191076410.1">
    <property type="nucleotide sequence ID" value="NZ_JACTAG010000002.1"/>
</dbReference>
<dbReference type="Gene3D" id="3.90.550.10">
    <property type="entry name" value="Spore Coat Polysaccharide Biosynthesis Protein SpsA, Chain A"/>
    <property type="match status" value="1"/>
</dbReference>
<organism evidence="4 5">
    <name type="scientific">Sulfitobacter aestuariivivens</name>
    <dbReference type="NCBI Taxonomy" id="2766981"/>
    <lineage>
        <taxon>Bacteria</taxon>
        <taxon>Pseudomonadati</taxon>
        <taxon>Pseudomonadota</taxon>
        <taxon>Alphaproteobacteria</taxon>
        <taxon>Rhodobacterales</taxon>
        <taxon>Roseobacteraceae</taxon>
        <taxon>Sulfitobacter</taxon>
    </lineage>
</organism>
<reference evidence="4" key="1">
    <citation type="submission" date="2020-08" db="EMBL/GenBank/DDBJ databases">
        <title>Sulfitobacter aestuariivivens sp. nov., isolated from a tidal flat.</title>
        <authorList>
            <person name="Park S."/>
            <person name="Yoon J.-H."/>
        </authorList>
    </citation>
    <scope>NUCLEOTIDE SEQUENCE</scope>
    <source>
        <strain evidence="4">TSTF-M16</strain>
    </source>
</reference>
<dbReference type="InterPro" id="IPR029044">
    <property type="entry name" value="Nucleotide-diphossugar_trans"/>
</dbReference>
<protein>
    <submittedName>
        <fullName evidence="4">Glycosyltransferase family 2 protein</fullName>
    </submittedName>
</protein>
<dbReference type="Proteomes" id="UP000635142">
    <property type="component" value="Unassembled WGS sequence"/>
</dbReference>
<keyword evidence="2" id="KW-1133">Transmembrane helix</keyword>
<dbReference type="AlphaFoldDB" id="A0A927D6S1"/>
<keyword evidence="2" id="KW-0472">Membrane</keyword>
<accession>A0A927D6S1</accession>
<dbReference type="PANTHER" id="PTHR48090:SF7">
    <property type="entry name" value="RFBJ PROTEIN"/>
    <property type="match status" value="1"/>
</dbReference>
<keyword evidence="2" id="KW-0812">Transmembrane</keyword>
<dbReference type="InterPro" id="IPR001173">
    <property type="entry name" value="Glyco_trans_2-like"/>
</dbReference>
<dbReference type="EMBL" id="JACTAG010000002">
    <property type="protein sequence ID" value="MBD3665436.1"/>
    <property type="molecule type" value="Genomic_DNA"/>
</dbReference>
<evidence type="ECO:0000256" key="1">
    <source>
        <dbReference type="SAM" id="MobiDB-lite"/>
    </source>
</evidence>
<feature type="compositionally biased region" description="Basic and acidic residues" evidence="1">
    <location>
        <begin position="324"/>
        <end position="337"/>
    </location>
</feature>
<feature type="transmembrane region" description="Helical" evidence="2">
    <location>
        <begin position="235"/>
        <end position="258"/>
    </location>
</feature>
<evidence type="ECO:0000313" key="5">
    <source>
        <dbReference type="Proteomes" id="UP000635142"/>
    </source>
</evidence>
<sequence>MTKLVIQIPCYNEADDLARTIADIPRIIPGVDHIELLVINDGSSDKTVEVALENGVDHIVHHRRNRGLAAAFQSGLDSALTAGADIIVNTDADGQYRGEDIIALVRPILEGKADIVIGDRAVDKNVHFSPLKRQLQRLGSAVVRKLSGTNIPDAVSGFRAISREAAMRITITTSFSYTTDMLIQAGRKRMAIASVPVRTNRTERPSRLFKSIPGFIAQTVVTMLRAYATYNPLRTFAAIGLMLSLFGILPVLRFLWFWLGGDASGHVQSLILGGVLLVLGVITSLMAILADLISANRALIEKTLEQVRRMETKLAPTSKMAVSESEKPVQERSHERQ</sequence>
<dbReference type="CDD" id="cd04179">
    <property type="entry name" value="DPM_DPG-synthase_like"/>
    <property type="match status" value="1"/>
</dbReference>